<comment type="caution">
    <text evidence="11">The sequence shown here is derived from an EMBL/GenBank/DDBJ whole genome shotgun (WGS) entry which is preliminary data.</text>
</comment>
<evidence type="ECO:0000256" key="2">
    <source>
        <dbReference type="ARBA" id="ARBA00022434"/>
    </source>
</evidence>
<dbReference type="GO" id="GO:0008199">
    <property type="term" value="F:ferric iron binding"/>
    <property type="evidence" value="ECO:0007669"/>
    <property type="project" value="InterPro"/>
</dbReference>
<evidence type="ECO:0000256" key="9">
    <source>
        <dbReference type="RuleBase" id="RU361145"/>
    </source>
</evidence>
<dbReference type="PROSITE" id="PS00204">
    <property type="entry name" value="FERRITIN_2"/>
    <property type="match status" value="1"/>
</dbReference>
<comment type="function">
    <text evidence="6">Stores iron in a soluble, non-toxic, readily available form. Important for iron homeostasis. Iron is taken up in the ferrous form and deposited as ferric hydroxides after oxidation. Also plays a role in delivery of iron to cells. Mediates iron uptake in capsule cells of the developing kidney. Delivery to lysosomes by the cargo receptor NCOA4 for autophagic degradation and release or iron.</text>
</comment>
<keyword evidence="3 8" id="KW-0479">Metal-binding</keyword>
<dbReference type="GO" id="GO:0006826">
    <property type="term" value="P:iron ion transport"/>
    <property type="evidence" value="ECO:0007669"/>
    <property type="project" value="InterPro"/>
</dbReference>
<dbReference type="InterPro" id="IPR001519">
    <property type="entry name" value="Ferritin"/>
</dbReference>
<evidence type="ECO:0000256" key="4">
    <source>
        <dbReference type="ARBA" id="ARBA00023004"/>
    </source>
</evidence>
<evidence type="ECO:0000256" key="7">
    <source>
        <dbReference type="ARBA" id="ARBA00047045"/>
    </source>
</evidence>
<dbReference type="InterPro" id="IPR009040">
    <property type="entry name" value="Ferritin-like_diiron"/>
</dbReference>
<comment type="similarity">
    <text evidence="1 9">Belongs to the ferritin family.</text>
</comment>
<dbReference type="EMBL" id="VCEA01000001">
    <property type="protein sequence ID" value="KAB0358614.1"/>
    <property type="molecule type" value="Genomic_DNA"/>
</dbReference>
<accession>A0A5N3WAX9</accession>
<gene>
    <name evidence="11" type="ORF">FD754_002770</name>
</gene>
<organism evidence="11 12">
    <name type="scientific">Muntiacus muntjak</name>
    <name type="common">Barking deer</name>
    <name type="synonym">Indian muntjac</name>
    <dbReference type="NCBI Taxonomy" id="9888"/>
    <lineage>
        <taxon>Eukaryota</taxon>
        <taxon>Metazoa</taxon>
        <taxon>Chordata</taxon>
        <taxon>Craniata</taxon>
        <taxon>Vertebrata</taxon>
        <taxon>Euteleostomi</taxon>
        <taxon>Mammalia</taxon>
        <taxon>Eutheria</taxon>
        <taxon>Laurasiatheria</taxon>
        <taxon>Artiodactyla</taxon>
        <taxon>Ruminantia</taxon>
        <taxon>Pecora</taxon>
        <taxon>Cervidae</taxon>
        <taxon>Muntiacinae</taxon>
        <taxon>Muntiacus</taxon>
    </lineage>
</organism>
<comment type="subunit">
    <text evidence="7">Oligomer of 24 subunits. There are two types of subunits: L (light) chain and H (heavy) chain. The major chain can be light or heavy, depending on the species and tissue type. The functional molecule forms a roughly spherical shell with a diameter of 12 nm and contains a central cavity into which the insoluble mineral iron core is deposited. Interacts with NCOA4.</text>
</comment>
<keyword evidence="12" id="KW-1185">Reference proteome</keyword>
<dbReference type="Pfam" id="PF00210">
    <property type="entry name" value="Ferritin"/>
    <property type="match status" value="1"/>
</dbReference>
<dbReference type="GO" id="GO:0008198">
    <property type="term" value="F:ferrous iron binding"/>
    <property type="evidence" value="ECO:0007669"/>
    <property type="project" value="TreeGrafter"/>
</dbReference>
<evidence type="ECO:0000256" key="5">
    <source>
        <dbReference type="ARBA" id="ARBA00044942"/>
    </source>
</evidence>
<evidence type="ECO:0000256" key="6">
    <source>
        <dbReference type="ARBA" id="ARBA00045578"/>
    </source>
</evidence>
<dbReference type="InterPro" id="IPR009078">
    <property type="entry name" value="Ferritin-like_SF"/>
</dbReference>
<evidence type="ECO:0000256" key="1">
    <source>
        <dbReference type="ARBA" id="ARBA00007513"/>
    </source>
</evidence>
<comment type="subcellular location">
    <subcellularLocation>
        <location evidence="5">Autolysosome</location>
    </subcellularLocation>
</comment>
<dbReference type="PANTHER" id="PTHR11431:SF47">
    <property type="entry name" value="FERRITIN LIGHT CHAIN"/>
    <property type="match status" value="1"/>
</dbReference>
<name>A0A5N3WAX9_MUNMU</name>
<dbReference type="InterPro" id="IPR008331">
    <property type="entry name" value="Ferritin_DPS_dom"/>
</dbReference>
<dbReference type="PROSITE" id="PS50905">
    <property type="entry name" value="FERRITIN_LIKE"/>
    <property type="match status" value="1"/>
</dbReference>
<evidence type="ECO:0000259" key="10">
    <source>
        <dbReference type="PROSITE" id="PS50905"/>
    </source>
</evidence>
<feature type="non-terminal residue" evidence="11">
    <location>
        <position position="1"/>
    </location>
</feature>
<keyword evidence="4 8" id="KW-0408">Iron</keyword>
<proteinExistence type="inferred from homology"/>
<evidence type="ECO:0000313" key="12">
    <source>
        <dbReference type="Proteomes" id="UP000326458"/>
    </source>
</evidence>
<keyword evidence="2 9" id="KW-0409">Iron storage</keyword>
<sequence length="88" mass="10014">EGMESLSKMQNQRGGCVLFLDVQKSSQDEWDKTQDTMESALLVENLNQALLYLHDLGSAHADPHICDFLESHFLDEEVKLIKKMGEHP</sequence>
<dbReference type="Proteomes" id="UP000326458">
    <property type="component" value="Unassembled WGS sequence"/>
</dbReference>
<dbReference type="InterPro" id="IPR012347">
    <property type="entry name" value="Ferritin-like"/>
</dbReference>
<dbReference type="PANTHER" id="PTHR11431">
    <property type="entry name" value="FERRITIN"/>
    <property type="match status" value="1"/>
</dbReference>
<dbReference type="GO" id="GO:0044754">
    <property type="term" value="C:autolysosome"/>
    <property type="evidence" value="ECO:0007669"/>
    <property type="project" value="UniProtKB-SubCell"/>
</dbReference>
<reference evidence="11 12" key="1">
    <citation type="submission" date="2019-06" db="EMBL/GenBank/DDBJ databases">
        <title>Discovery of a novel chromosome fission-fusion reversal in muntjac.</title>
        <authorList>
            <person name="Mudd A.B."/>
            <person name="Bredeson J.V."/>
            <person name="Baum R."/>
            <person name="Hockemeyer D."/>
            <person name="Rokhsar D.S."/>
        </authorList>
    </citation>
    <scope>NUCLEOTIDE SEQUENCE [LARGE SCALE GENOMIC DNA]</scope>
    <source>
        <strain evidence="11">UTSW_UCB_Mm</strain>
        <tissue evidence="11">Fibroblast cell line</tissue>
    </source>
</reference>
<feature type="domain" description="Ferritin-like diiron" evidence="10">
    <location>
        <begin position="1"/>
        <end position="88"/>
    </location>
</feature>
<evidence type="ECO:0000313" key="11">
    <source>
        <dbReference type="EMBL" id="KAB0358614.1"/>
    </source>
</evidence>
<dbReference type="Gene3D" id="1.20.1260.10">
    <property type="match status" value="1"/>
</dbReference>
<dbReference type="InterPro" id="IPR014034">
    <property type="entry name" value="Ferritin_CS"/>
</dbReference>
<feature type="binding site" evidence="8">
    <location>
        <position position="44"/>
    </location>
    <ligand>
        <name>Fe cation</name>
        <dbReference type="ChEBI" id="CHEBI:24875"/>
        <label>1</label>
    </ligand>
</feature>
<dbReference type="SUPFAM" id="SSF47240">
    <property type="entry name" value="Ferritin-like"/>
    <property type="match status" value="1"/>
</dbReference>
<protein>
    <recommendedName>
        <fullName evidence="9">Ferritin</fullName>
    </recommendedName>
</protein>
<evidence type="ECO:0000256" key="3">
    <source>
        <dbReference type="ARBA" id="ARBA00022723"/>
    </source>
</evidence>
<dbReference type="AlphaFoldDB" id="A0A5N3WAX9"/>
<dbReference type="GO" id="GO:0006879">
    <property type="term" value="P:intracellular iron ion homeostasis"/>
    <property type="evidence" value="ECO:0007669"/>
    <property type="project" value="UniProtKB-KW"/>
</dbReference>
<evidence type="ECO:0000256" key="8">
    <source>
        <dbReference type="PIRSR" id="PIRSR601519-1"/>
    </source>
</evidence>